<organism evidence="2 3">
    <name type="scientific">Blastococcus brunescens</name>
    <dbReference type="NCBI Taxonomy" id="1564165"/>
    <lineage>
        <taxon>Bacteria</taxon>
        <taxon>Bacillati</taxon>
        <taxon>Actinomycetota</taxon>
        <taxon>Actinomycetes</taxon>
        <taxon>Geodermatophilales</taxon>
        <taxon>Geodermatophilaceae</taxon>
        <taxon>Blastococcus</taxon>
    </lineage>
</organism>
<dbReference type="SUPFAM" id="SSF55073">
    <property type="entry name" value="Nucleotide cyclase"/>
    <property type="match status" value="1"/>
</dbReference>
<gene>
    <name evidence="2" type="ORF">U6N30_30740</name>
</gene>
<dbReference type="EMBL" id="CP141261">
    <property type="protein sequence ID" value="WRL63931.1"/>
    <property type="molecule type" value="Genomic_DNA"/>
</dbReference>
<feature type="domain" description="GGDEF" evidence="1">
    <location>
        <begin position="65"/>
        <end position="196"/>
    </location>
</feature>
<dbReference type="InterPro" id="IPR052163">
    <property type="entry name" value="DGC-Regulatory_Protein"/>
</dbReference>
<dbReference type="GO" id="GO:0052621">
    <property type="term" value="F:diguanylate cyclase activity"/>
    <property type="evidence" value="ECO:0007669"/>
    <property type="project" value="UniProtKB-EC"/>
</dbReference>
<evidence type="ECO:0000313" key="3">
    <source>
        <dbReference type="Proteomes" id="UP001324287"/>
    </source>
</evidence>
<dbReference type="PROSITE" id="PS50887">
    <property type="entry name" value="GGDEF"/>
    <property type="match status" value="1"/>
</dbReference>
<dbReference type="PANTHER" id="PTHR46663:SF4">
    <property type="entry name" value="DIGUANYLATE CYCLASE DGCT-RELATED"/>
    <property type="match status" value="1"/>
</dbReference>
<dbReference type="Gene3D" id="3.30.70.270">
    <property type="match status" value="1"/>
</dbReference>
<dbReference type="PANTHER" id="PTHR46663">
    <property type="entry name" value="DIGUANYLATE CYCLASE DGCT-RELATED"/>
    <property type="match status" value="1"/>
</dbReference>
<dbReference type="InterPro" id="IPR000160">
    <property type="entry name" value="GGDEF_dom"/>
</dbReference>
<reference evidence="2 3" key="1">
    <citation type="submission" date="2023-12" db="EMBL/GenBank/DDBJ databases">
        <title>Blastococcus brunescens sp. nov., an actonobacterium isolated from sandstone collected in sahara desert.</title>
        <authorList>
            <person name="Gtari M."/>
            <person name="Ghodhbane F."/>
        </authorList>
    </citation>
    <scope>NUCLEOTIDE SEQUENCE [LARGE SCALE GENOMIC DNA]</scope>
    <source>
        <strain evidence="2 3">BMG 8361</strain>
    </source>
</reference>
<dbReference type="NCBIfam" id="TIGR00254">
    <property type="entry name" value="GGDEF"/>
    <property type="match status" value="1"/>
</dbReference>
<accession>A0ABZ1B2G6</accession>
<evidence type="ECO:0000313" key="2">
    <source>
        <dbReference type="EMBL" id="WRL63931.1"/>
    </source>
</evidence>
<dbReference type="Proteomes" id="UP001324287">
    <property type="component" value="Chromosome"/>
</dbReference>
<dbReference type="RefSeq" id="WP_324275261.1">
    <property type="nucleotide sequence ID" value="NZ_CP141261.1"/>
</dbReference>
<dbReference type="InterPro" id="IPR043128">
    <property type="entry name" value="Rev_trsase/Diguanyl_cyclase"/>
</dbReference>
<keyword evidence="3" id="KW-1185">Reference proteome</keyword>
<dbReference type="SMART" id="SM00267">
    <property type="entry name" value="GGDEF"/>
    <property type="match status" value="1"/>
</dbReference>
<dbReference type="EC" id="2.7.7.65" evidence="2"/>
<keyword evidence="2" id="KW-0808">Transferase</keyword>
<keyword evidence="2" id="KW-0548">Nucleotidyltransferase</keyword>
<dbReference type="Pfam" id="PF00990">
    <property type="entry name" value="GGDEF"/>
    <property type="match status" value="1"/>
</dbReference>
<protein>
    <submittedName>
        <fullName evidence="2">GGDEF domain-containing protein</fullName>
        <ecNumber evidence="2">2.7.7.65</ecNumber>
    </submittedName>
</protein>
<proteinExistence type="predicted"/>
<dbReference type="InterPro" id="IPR029787">
    <property type="entry name" value="Nucleotide_cyclase"/>
</dbReference>
<sequence length="199" mass="20928">MRISGRVDAVGIKGWVVNLREVTDRKLFEDELRRQAQTDPLTGLLNRTAFSERLAAATGSIDPAAAPAVLFVDIDDFKTVNDSLGHAAGDDLLMTVASRLTADVRADDVVARLGGDEFAVLLTDADGERLREVADRLLTSLRAPMALAGTRLSVTASIGGALGAPGDTAERLLHAADTAMYTAKRSGKDSRALLGAAQG</sequence>
<evidence type="ECO:0000259" key="1">
    <source>
        <dbReference type="PROSITE" id="PS50887"/>
    </source>
</evidence>
<name>A0ABZ1B2G6_9ACTN</name>
<dbReference type="CDD" id="cd01949">
    <property type="entry name" value="GGDEF"/>
    <property type="match status" value="1"/>
</dbReference>